<dbReference type="EMBL" id="ML976618">
    <property type="protein sequence ID" value="KAF1842281.1"/>
    <property type="molecule type" value="Genomic_DNA"/>
</dbReference>
<keyword evidence="2" id="KW-0472">Membrane</keyword>
<feature type="compositionally biased region" description="Basic and acidic residues" evidence="1">
    <location>
        <begin position="70"/>
        <end position="84"/>
    </location>
</feature>
<sequence length="99" mass="11239">MLSTIQSLFETSEVRLELPLFLVFYALAFLGSGFLVTNVYMCYLVDKTHAKIKRLDRKLDHLLRAMGDEKRVGEDSKKGERKDGVSGTVLGGERERESQ</sequence>
<evidence type="ECO:0000313" key="4">
    <source>
        <dbReference type="Proteomes" id="UP000800039"/>
    </source>
</evidence>
<reference evidence="3" key="1">
    <citation type="submission" date="2020-01" db="EMBL/GenBank/DDBJ databases">
        <authorList>
            <consortium name="DOE Joint Genome Institute"/>
            <person name="Haridas S."/>
            <person name="Albert R."/>
            <person name="Binder M."/>
            <person name="Bloem J."/>
            <person name="Labutti K."/>
            <person name="Salamov A."/>
            <person name="Andreopoulos B."/>
            <person name="Baker S.E."/>
            <person name="Barry K."/>
            <person name="Bills G."/>
            <person name="Bluhm B.H."/>
            <person name="Cannon C."/>
            <person name="Castanera R."/>
            <person name="Culley D.E."/>
            <person name="Daum C."/>
            <person name="Ezra D."/>
            <person name="Gonzalez J.B."/>
            <person name="Henrissat B."/>
            <person name="Kuo A."/>
            <person name="Liang C."/>
            <person name="Lipzen A."/>
            <person name="Lutzoni F."/>
            <person name="Magnuson J."/>
            <person name="Mondo S."/>
            <person name="Nolan M."/>
            <person name="Ohm R."/>
            <person name="Pangilinan J."/>
            <person name="Park H.-J."/>
            <person name="Ramirez L."/>
            <person name="Alfaro M."/>
            <person name="Sun H."/>
            <person name="Tritt A."/>
            <person name="Yoshinaga Y."/>
            <person name="Zwiers L.-H."/>
            <person name="Turgeon B.G."/>
            <person name="Goodwin S.B."/>
            <person name="Spatafora J.W."/>
            <person name="Crous P.W."/>
            <person name="Grigoriev I.V."/>
        </authorList>
    </citation>
    <scope>NUCLEOTIDE SEQUENCE</scope>
    <source>
        <strain evidence="3">CBS 394.84</strain>
    </source>
</reference>
<dbReference type="GeneID" id="63854531"/>
<evidence type="ECO:0000256" key="2">
    <source>
        <dbReference type="SAM" id="Phobius"/>
    </source>
</evidence>
<protein>
    <submittedName>
        <fullName evidence="3">Uncharacterized protein</fullName>
    </submittedName>
</protein>
<evidence type="ECO:0000313" key="3">
    <source>
        <dbReference type="EMBL" id="KAF1842281.1"/>
    </source>
</evidence>
<dbReference type="Proteomes" id="UP000800039">
    <property type="component" value="Unassembled WGS sequence"/>
</dbReference>
<organism evidence="3 4">
    <name type="scientific">Cucurbitaria berberidis CBS 394.84</name>
    <dbReference type="NCBI Taxonomy" id="1168544"/>
    <lineage>
        <taxon>Eukaryota</taxon>
        <taxon>Fungi</taxon>
        <taxon>Dikarya</taxon>
        <taxon>Ascomycota</taxon>
        <taxon>Pezizomycotina</taxon>
        <taxon>Dothideomycetes</taxon>
        <taxon>Pleosporomycetidae</taxon>
        <taxon>Pleosporales</taxon>
        <taxon>Pleosporineae</taxon>
        <taxon>Cucurbitariaceae</taxon>
        <taxon>Cucurbitaria</taxon>
    </lineage>
</organism>
<evidence type="ECO:0000256" key="1">
    <source>
        <dbReference type="SAM" id="MobiDB-lite"/>
    </source>
</evidence>
<proteinExistence type="predicted"/>
<dbReference type="AlphaFoldDB" id="A0A9P4GB25"/>
<name>A0A9P4GB25_9PLEO</name>
<comment type="caution">
    <text evidence="3">The sequence shown here is derived from an EMBL/GenBank/DDBJ whole genome shotgun (WGS) entry which is preliminary data.</text>
</comment>
<accession>A0A9P4GB25</accession>
<feature type="region of interest" description="Disordered" evidence="1">
    <location>
        <begin position="70"/>
        <end position="99"/>
    </location>
</feature>
<keyword evidence="2" id="KW-0812">Transmembrane</keyword>
<feature type="transmembrane region" description="Helical" evidence="2">
    <location>
        <begin position="20"/>
        <end position="45"/>
    </location>
</feature>
<gene>
    <name evidence="3" type="ORF">K460DRAFT_409696</name>
</gene>
<keyword evidence="4" id="KW-1185">Reference proteome</keyword>
<dbReference type="RefSeq" id="XP_040784844.1">
    <property type="nucleotide sequence ID" value="XM_040937281.1"/>
</dbReference>
<keyword evidence="2" id="KW-1133">Transmembrane helix</keyword>